<dbReference type="GO" id="GO:0005737">
    <property type="term" value="C:cytoplasm"/>
    <property type="evidence" value="ECO:0007669"/>
    <property type="project" value="TreeGrafter"/>
</dbReference>
<gene>
    <name evidence="3" type="ORF">MGAL_10B014360</name>
</gene>
<sequence length="613" mass="70749">MGCNSSHQESSANSGNRSSLLTPATVTSTDSFSSKSERRVQFNKEVQVVRSPANVSSVRFSIPGTPTPEVEDVRKPYPPQKKRRDLIPDSTVFKKIDENALKAPNYKEPTVLKLAQYLRRECSSDLEKIRAFYIWITNNVHYDTECHFSGRSRPVDALTVMKCKVSVCEGYANLFAELCNCSNIHAKIIPGFAKGFGHTPAKRFNYRGSINHTWNAVYVDDEWHFMECTWGAGYIDKNKRFVWRYNENYFLPDPETMIFTHFPYFDPEVDESKLWQLLPKSIDLKTFNLNIKPTNKSLEWGIEYESHKSAVIDCAKELVVKFKTDLVKLCDTSVYLMDIDGNMLQHHAIVLNGPYDNAFKAIIRPPKVGGYSVKLFATTSPDNKVLSLINEYFVRCREIERRLDPYPEYYGYYGPVHGYLDFGISKGADIRPFYEVHDGFIDLLIPVDYDVDVTARLTYSHGEIPNMDDFVMIQAIPKSMVVNVKFPKSGYYKLTLSFKNDKGNYREAINCLINCVRPSKPCYPYPKTLRHARELKCHLIQPLSQILPCNKNITIKITCENMIAVMVRKHKFKRIGKKYWDFTFETPNMGERIVIYGLDEEDHRMPLYEFITA</sequence>
<dbReference type="Proteomes" id="UP000596742">
    <property type="component" value="Unassembled WGS sequence"/>
</dbReference>
<feature type="compositionally biased region" description="Polar residues" evidence="1">
    <location>
        <begin position="1"/>
        <end position="34"/>
    </location>
</feature>
<dbReference type="AlphaFoldDB" id="A0A8B6E5D1"/>
<name>A0A8B6E5D1_MYTGA</name>
<evidence type="ECO:0000256" key="1">
    <source>
        <dbReference type="SAM" id="MobiDB-lite"/>
    </source>
</evidence>
<dbReference type="PANTHER" id="PTHR46333:SF2">
    <property type="entry name" value="CYTOKINESIS PROTEIN 3"/>
    <property type="match status" value="1"/>
</dbReference>
<dbReference type="InterPro" id="IPR038765">
    <property type="entry name" value="Papain-like_cys_pep_sf"/>
</dbReference>
<dbReference type="PANTHER" id="PTHR46333">
    <property type="entry name" value="CYTOKINESIS PROTEIN 3"/>
    <property type="match status" value="1"/>
</dbReference>
<dbReference type="Gene3D" id="3.10.620.30">
    <property type="match status" value="1"/>
</dbReference>
<organism evidence="3 4">
    <name type="scientific">Mytilus galloprovincialis</name>
    <name type="common">Mediterranean mussel</name>
    <dbReference type="NCBI Taxonomy" id="29158"/>
    <lineage>
        <taxon>Eukaryota</taxon>
        <taxon>Metazoa</taxon>
        <taxon>Spiralia</taxon>
        <taxon>Lophotrochozoa</taxon>
        <taxon>Mollusca</taxon>
        <taxon>Bivalvia</taxon>
        <taxon>Autobranchia</taxon>
        <taxon>Pteriomorphia</taxon>
        <taxon>Mytilida</taxon>
        <taxon>Mytiloidea</taxon>
        <taxon>Mytilidae</taxon>
        <taxon>Mytilinae</taxon>
        <taxon>Mytilus</taxon>
    </lineage>
</organism>
<dbReference type="Pfam" id="PF01841">
    <property type="entry name" value="Transglut_core"/>
    <property type="match status" value="1"/>
</dbReference>
<dbReference type="SUPFAM" id="SSF54001">
    <property type="entry name" value="Cysteine proteinases"/>
    <property type="match status" value="1"/>
</dbReference>
<dbReference type="Pfam" id="PF23265">
    <property type="entry name" value="Ig-like_KY"/>
    <property type="match status" value="2"/>
</dbReference>
<proteinExistence type="predicted"/>
<dbReference type="EMBL" id="UYJE01004537">
    <property type="protein sequence ID" value="VDI28849.1"/>
    <property type="molecule type" value="Genomic_DNA"/>
</dbReference>
<feature type="region of interest" description="Disordered" evidence="1">
    <location>
        <begin position="59"/>
        <end position="84"/>
    </location>
</feature>
<feature type="domain" description="Transglutaminase-like" evidence="2">
    <location>
        <begin position="160"/>
        <end position="230"/>
    </location>
</feature>
<reference evidence="3" key="1">
    <citation type="submission" date="2018-11" db="EMBL/GenBank/DDBJ databases">
        <authorList>
            <person name="Alioto T."/>
            <person name="Alioto T."/>
        </authorList>
    </citation>
    <scope>NUCLEOTIDE SEQUENCE</scope>
</reference>
<evidence type="ECO:0000313" key="4">
    <source>
        <dbReference type="Proteomes" id="UP000596742"/>
    </source>
</evidence>
<evidence type="ECO:0000313" key="3">
    <source>
        <dbReference type="EMBL" id="VDI28849.1"/>
    </source>
</evidence>
<accession>A0A8B6E5D1</accession>
<keyword evidence="4" id="KW-1185">Reference proteome</keyword>
<dbReference type="InterPro" id="IPR002931">
    <property type="entry name" value="Transglutaminase-like"/>
</dbReference>
<comment type="caution">
    <text evidence="3">The sequence shown here is derived from an EMBL/GenBank/DDBJ whole genome shotgun (WGS) entry which is preliminary data.</text>
</comment>
<feature type="region of interest" description="Disordered" evidence="1">
    <location>
        <begin position="1"/>
        <end position="44"/>
    </location>
</feature>
<evidence type="ECO:0000259" key="2">
    <source>
        <dbReference type="SMART" id="SM00460"/>
    </source>
</evidence>
<protein>
    <recommendedName>
        <fullName evidence="2">Transglutaminase-like domain-containing protein</fullName>
    </recommendedName>
</protein>
<dbReference type="OrthoDB" id="6129702at2759"/>
<dbReference type="InterPro" id="IPR056564">
    <property type="entry name" value="Ig-like_KY"/>
</dbReference>
<dbReference type="InterPro" id="IPR052557">
    <property type="entry name" value="CAP/Cytokinesis_protein"/>
</dbReference>
<dbReference type="SMART" id="SM00460">
    <property type="entry name" value="TGc"/>
    <property type="match status" value="1"/>
</dbReference>